<dbReference type="Proteomes" id="UP000251835">
    <property type="component" value="Unassembled WGS sequence"/>
</dbReference>
<organism evidence="2 3">
    <name type="scientific">Balneicella halophila</name>
    <dbReference type="NCBI Taxonomy" id="1537566"/>
    <lineage>
        <taxon>Bacteria</taxon>
        <taxon>Pseudomonadati</taxon>
        <taxon>Bacteroidota</taxon>
        <taxon>Bacteroidia</taxon>
        <taxon>Bacteroidales</taxon>
        <taxon>Balneicellaceae</taxon>
        <taxon>Balneicella</taxon>
    </lineage>
</organism>
<dbReference type="OrthoDB" id="9924474at2"/>
<dbReference type="RefSeq" id="WP_116497069.1">
    <property type="nucleotide sequence ID" value="NZ_QENZ01000008.1"/>
</dbReference>
<reference evidence="2 3" key="1">
    <citation type="submission" date="2018-05" db="EMBL/GenBank/DDBJ databases">
        <title>Genomic Encyclopedia of Type Strains, Phase IV (KMG-IV): sequencing the most valuable type-strain genomes for metagenomic binning, comparative biology and taxonomic classification.</title>
        <authorList>
            <person name="Goeker M."/>
        </authorList>
    </citation>
    <scope>NUCLEOTIDE SEQUENCE [LARGE SCALE GENOMIC DNA]</scope>
    <source>
        <strain evidence="2 3">DSM 28579</strain>
    </source>
</reference>
<keyword evidence="3" id="KW-1185">Reference proteome</keyword>
<accession>A0A7L4UN13</accession>
<name>A0A7L4UN13_BALHA</name>
<evidence type="ECO:0000313" key="2">
    <source>
        <dbReference type="EMBL" id="PVX49224.1"/>
    </source>
</evidence>
<evidence type="ECO:0000256" key="1">
    <source>
        <dbReference type="SAM" id="SignalP"/>
    </source>
</evidence>
<evidence type="ECO:0008006" key="4">
    <source>
        <dbReference type="Google" id="ProtNLM"/>
    </source>
</evidence>
<feature type="chain" id="PRO_5029789983" description="Gliding motility-associated protein GldM C-terminal domain-containing protein" evidence="1">
    <location>
        <begin position="21"/>
        <end position="215"/>
    </location>
</feature>
<evidence type="ECO:0000313" key="3">
    <source>
        <dbReference type="Proteomes" id="UP000251835"/>
    </source>
</evidence>
<sequence>MRKTLILVILCALFSIGLNAQENISCYDTIINLQEVSVYAKQGLSTIKSNNKKGSIHVRGKGKTSLVTKIDVDKNTSYNLDGIEFFFNYQWQGFDGEGFYIKPLILTSKNGKPDSDYLNNQILYFVSKEINEVIHIDLSELDIKINGISSFFIGIEFVDADGQSNFEDFNVTMVPIKKELNTSFIKGSCPKCTFSPFDLDEKNGLSLKYILYYKE</sequence>
<feature type="signal peptide" evidence="1">
    <location>
        <begin position="1"/>
        <end position="20"/>
    </location>
</feature>
<comment type="caution">
    <text evidence="2">The sequence shown here is derived from an EMBL/GenBank/DDBJ whole genome shotgun (WGS) entry which is preliminary data.</text>
</comment>
<gene>
    <name evidence="2" type="ORF">C7377_1868</name>
</gene>
<protein>
    <recommendedName>
        <fullName evidence="4">Gliding motility-associated protein GldM C-terminal domain-containing protein</fullName>
    </recommendedName>
</protein>
<dbReference type="EMBL" id="QENZ01000008">
    <property type="protein sequence ID" value="PVX49224.1"/>
    <property type="molecule type" value="Genomic_DNA"/>
</dbReference>
<proteinExistence type="predicted"/>
<dbReference type="AlphaFoldDB" id="A0A7L4UN13"/>
<keyword evidence="1" id="KW-0732">Signal</keyword>